<dbReference type="Proteomes" id="UP000601435">
    <property type="component" value="Unassembled WGS sequence"/>
</dbReference>
<feature type="region of interest" description="Disordered" evidence="12">
    <location>
        <begin position="1152"/>
        <end position="1176"/>
    </location>
</feature>
<comment type="subcellular location">
    <subcellularLocation>
        <location evidence="1">Membrane</location>
        <topology evidence="1">Single-pass type II membrane protein</topology>
    </subcellularLocation>
</comment>
<dbReference type="EMBL" id="CAJNJA010046807">
    <property type="protein sequence ID" value="CAE7819950.1"/>
    <property type="molecule type" value="Genomic_DNA"/>
</dbReference>
<reference evidence="14" key="1">
    <citation type="submission" date="2021-02" db="EMBL/GenBank/DDBJ databases">
        <authorList>
            <person name="Dougan E. K."/>
            <person name="Rhodes N."/>
            <person name="Thang M."/>
            <person name="Chan C."/>
        </authorList>
    </citation>
    <scope>NUCLEOTIDE SEQUENCE</scope>
</reference>
<feature type="compositionally biased region" description="Acidic residues" evidence="12">
    <location>
        <begin position="1345"/>
        <end position="1374"/>
    </location>
</feature>
<dbReference type="Pfam" id="PF02434">
    <property type="entry name" value="Fringe"/>
    <property type="match status" value="1"/>
</dbReference>
<evidence type="ECO:0000256" key="9">
    <source>
        <dbReference type="ARBA" id="ARBA00022968"/>
    </source>
</evidence>
<sequence>MSMHARELCVFVLGRDQAWGAWKEKIQETWATDQTVFVDFGQSPKKSAEPEPEFLLEPPVCSNCTPTPSPSVRRLRLPDRTELPEHPYTRGLSLWSALREKLLDHSNTSSWLASCYWLMHVDGRAYINVKRVAQRLSCVKGLHPEYYGLGPMIGQARVSLADEATGYILSRRLLLSLQSDWVQKCADYLSSSSDAHGFGWNWPSGFYVTLCLWQQLRLLLQRLGDPEQEVLMAVPAQRLNSPLQRLRNLHPSGHCVLVVTAKTPANLLEIHRRVRLVGSWEGRGRDVVRNEIGCSVLSILEPMALAPPWSYRVARNIARCPLKVAVSETELGLSVLKRELLEPSRPQGPAVEKLRSARRKLCILIPTTDAAPKQINRAVAAAETWAKPYLPHISPDARKESPVLALLYSRRPLFPEWANATLSLRGDVDLRHPKFNALRFIYMWLTLALYHWSDCMFFMKADTDAYVNVPRLWATLRAVNASARIYAGQVTLAHGPAYEKWTEFAHGLGYVLSRAALRSAVPGLRRCMNQLLNVRLESIEDMLLGACLRHAKIYPVELGKIIFDFKMTNERLDGVVKEALVTHRVEAQEMYVLHDADGSNESCLPHACCPDQPLVARDIGTAWQAGISEEWLMPRGSCERIQRAWRSRRKVPKAKTVQAVQVPEPETRKAGKDSERSAIDAVLAEFAVYTGAEPQSRAAALWQGCKLRRALATRAVQAKLQLRRDLYWLIVDVESRHPPKVQVQDPHVGPWLDVLYAGLSKLQSEALAELAAALHGRRLPLGRAFEGALASLPHSSVVYALHISISARPPPMPAELADLDRSCGSSVDNRRCDDVFETVFQSELPPRHDASSFLALRPIAPEEHLVGRDLQLRVAAGVNSSMAASLIGLIAGKLCCKDRRSKTKDGEVRMKSSASDSELEVVVSMGQSEAESEAESQAEPAFQAILAVYVKLVFHSTAVTVVWPKLETRGPARPTFRGWPKDLRRLPRLVTRSPIEVGELCSQHRQDPAVHCQRGLHGNRKPTAVDTLSASQQASECLHKSENVDSTVLTVSTAPPPSPVRRKEDEGTYRYRRAAFARARKSLDRIRTEATDADEPLTAAGEKVRGAFASMRKGVHAALMLKRVVEVQPSGSRQMADAGNDAGTGLTVGRLLRRGSRDSGDPQTSTSFGSILPEDSLRQRKESLGCLLQGEVRQGRRPSGHNPLLQLSIFGTRTATTSLEESLESPSKVRQAEKSTARRRRRRKKAADDGSGGTGSEDEDDSKEDGKHRRRRRNGEEEDVGDSDPQEVGQGRSRRRGGRKDRKADHGDDVLPQSPDEPLDKLQEKRRPGRRAGAGSRTSPGEGPLSEDESGNEEDSDSNTDSEEGDYFDTWDGDYPDKPDKRRYLIPNSSEVSLAETVQSSYFLPRCAQKSLRFGQRRSARRPGLELRELEAKGLAKHRGALELEMRDCLLELQAGCDELSDSAVFGWPGKELLRLHRLCRCAVLGLCGVYKELLAAERPRTPLGLLQEQAQLHEMLRVCRKAARRVAELRRLCQSKDWKWLKTEHGPWEQLSAPIASPRPTVRANMKMRPEKQSQDASPRAAEWHTASVESLDRLQNSIGDWSKSLTGSTESLRTWNDDFRLFPRFCQDTLQEAKQSRNRWSQERERLSLCGPYQTGQCSGCCPHGLQHRCVHCRGRHPGKNCNPAKVSRSVEGRPSRKPARQTVSEARRGSGAGKPRSEPNPGWASWDHPSDHDQEELEVLGKTDQGHLQAELIKRANQAVKSLMLLLARLPSAARVDDFPRLAAFVRSFEEQPKAAKSQAMQARTPEFLMVGVGPP</sequence>
<feature type="region of interest" description="Disordered" evidence="12">
    <location>
        <begin position="1218"/>
        <end position="1384"/>
    </location>
</feature>
<dbReference type="OrthoDB" id="431432at2759"/>
<keyword evidence="15" id="KW-1185">Reference proteome</keyword>
<organism evidence="14 15">
    <name type="scientific">Symbiodinium necroappetens</name>
    <dbReference type="NCBI Taxonomy" id="1628268"/>
    <lineage>
        <taxon>Eukaryota</taxon>
        <taxon>Sar</taxon>
        <taxon>Alveolata</taxon>
        <taxon>Dinophyceae</taxon>
        <taxon>Suessiales</taxon>
        <taxon>Symbiodiniaceae</taxon>
        <taxon>Symbiodinium</taxon>
    </lineage>
</organism>
<gene>
    <name evidence="14" type="primary">Chsy1</name>
    <name evidence="14" type="ORF">SNEC2469_LOCUS24390</name>
</gene>
<feature type="compositionally biased region" description="Low complexity" evidence="12">
    <location>
        <begin position="1331"/>
        <end position="1341"/>
    </location>
</feature>
<keyword evidence="11" id="KW-0472">Membrane</keyword>
<evidence type="ECO:0000256" key="7">
    <source>
        <dbReference type="ARBA" id="ARBA00022692"/>
    </source>
</evidence>
<feature type="domain" description="Fringe-like glycosyltransferase" evidence="13">
    <location>
        <begin position="453"/>
        <end position="550"/>
    </location>
</feature>
<evidence type="ECO:0000313" key="15">
    <source>
        <dbReference type="Proteomes" id="UP000601435"/>
    </source>
</evidence>
<feature type="compositionally biased region" description="Basic residues" evidence="12">
    <location>
        <begin position="1292"/>
        <end position="1301"/>
    </location>
</feature>
<accession>A0A812ZCQ8</accession>
<dbReference type="GO" id="GO:0016020">
    <property type="term" value="C:membrane"/>
    <property type="evidence" value="ECO:0007669"/>
    <property type="project" value="UniProtKB-SubCell"/>
</dbReference>
<evidence type="ECO:0000256" key="5">
    <source>
        <dbReference type="ARBA" id="ARBA00022676"/>
    </source>
</evidence>
<evidence type="ECO:0000256" key="8">
    <source>
        <dbReference type="ARBA" id="ARBA00022741"/>
    </source>
</evidence>
<feature type="compositionally biased region" description="Acidic residues" evidence="12">
    <location>
        <begin position="1276"/>
        <end position="1285"/>
    </location>
</feature>
<evidence type="ECO:0000313" key="14">
    <source>
        <dbReference type="EMBL" id="CAE7819950.1"/>
    </source>
</evidence>
<keyword evidence="10" id="KW-1133">Transmembrane helix</keyword>
<proteinExistence type="inferred from homology"/>
<evidence type="ECO:0000256" key="6">
    <source>
        <dbReference type="ARBA" id="ARBA00022679"/>
    </source>
</evidence>
<keyword evidence="8" id="KW-0547">Nucleotide-binding</keyword>
<dbReference type="Gene3D" id="3.90.550.50">
    <property type="match status" value="1"/>
</dbReference>
<evidence type="ECO:0000256" key="10">
    <source>
        <dbReference type="ARBA" id="ARBA00022989"/>
    </source>
</evidence>
<name>A0A812ZCQ8_9DINO</name>
<dbReference type="InterPro" id="IPR003378">
    <property type="entry name" value="Fringe-like_glycosylTrfase"/>
</dbReference>
<evidence type="ECO:0000256" key="3">
    <source>
        <dbReference type="ARBA" id="ARBA00006462"/>
    </source>
</evidence>
<dbReference type="PANTHER" id="PTHR23033">
    <property type="entry name" value="BETA1,3-GALACTOSYLTRANSFERASE"/>
    <property type="match status" value="1"/>
</dbReference>
<evidence type="ECO:0000256" key="4">
    <source>
        <dbReference type="ARBA" id="ARBA00012557"/>
    </source>
</evidence>
<evidence type="ECO:0000256" key="12">
    <source>
        <dbReference type="SAM" id="MobiDB-lite"/>
    </source>
</evidence>
<keyword evidence="7" id="KW-0812">Transmembrane</keyword>
<evidence type="ECO:0000256" key="11">
    <source>
        <dbReference type="ARBA" id="ARBA00023136"/>
    </source>
</evidence>
<evidence type="ECO:0000256" key="1">
    <source>
        <dbReference type="ARBA" id="ARBA00004606"/>
    </source>
</evidence>
<evidence type="ECO:0000256" key="2">
    <source>
        <dbReference type="ARBA" id="ARBA00004922"/>
    </source>
</evidence>
<protein>
    <recommendedName>
        <fullName evidence="4">N-acetylgalactosaminide beta-1,3-galactosyltransferase</fullName>
        <ecNumber evidence="4">2.4.1.122</ecNumber>
    </recommendedName>
</protein>
<dbReference type="GO" id="GO:0016263">
    <property type="term" value="F:glycoprotein-N-acetylgalactosamine 3-beta-galactosyltransferase activity"/>
    <property type="evidence" value="ECO:0007669"/>
    <property type="project" value="UniProtKB-EC"/>
</dbReference>
<comment type="similarity">
    <text evidence="3">Belongs to the glycosyltransferase 31 family. Beta3-Gal-T subfamily.</text>
</comment>
<dbReference type="EC" id="2.4.1.122" evidence="4"/>
<dbReference type="GO" id="GO:0000166">
    <property type="term" value="F:nucleotide binding"/>
    <property type="evidence" value="ECO:0007669"/>
    <property type="project" value="UniProtKB-KW"/>
</dbReference>
<comment type="pathway">
    <text evidence="2">Protein modification; protein glycosylation.</text>
</comment>
<keyword evidence="5" id="KW-0328">Glycosyltransferase</keyword>
<keyword evidence="9" id="KW-0735">Signal-anchor</keyword>
<dbReference type="InterPro" id="IPR026050">
    <property type="entry name" value="C1GALT1/C1GALT1_chp1"/>
</dbReference>
<keyword evidence="6" id="KW-0808">Transferase</keyword>
<evidence type="ECO:0000259" key="13">
    <source>
        <dbReference type="Pfam" id="PF02434"/>
    </source>
</evidence>
<comment type="caution">
    <text evidence="14">The sequence shown here is derived from an EMBL/GenBank/DDBJ whole genome shotgun (WGS) entry which is preliminary data.</text>
</comment>
<feature type="region of interest" description="Disordered" evidence="12">
    <location>
        <begin position="1683"/>
        <end position="1737"/>
    </location>
</feature>